<reference evidence="1" key="1">
    <citation type="submission" date="2021-06" db="EMBL/GenBank/DDBJ databases">
        <authorList>
            <person name="Kallberg Y."/>
            <person name="Tangrot J."/>
            <person name="Rosling A."/>
        </authorList>
    </citation>
    <scope>NUCLEOTIDE SEQUENCE</scope>
    <source>
        <strain evidence="1">FL130A</strain>
    </source>
</reference>
<name>A0A9N9AMH6_9GLOM</name>
<evidence type="ECO:0000313" key="2">
    <source>
        <dbReference type="Proteomes" id="UP000789508"/>
    </source>
</evidence>
<feature type="non-terminal residue" evidence="1">
    <location>
        <position position="1"/>
    </location>
</feature>
<proteinExistence type="predicted"/>
<organism evidence="1 2">
    <name type="scientific">Ambispora leptoticha</name>
    <dbReference type="NCBI Taxonomy" id="144679"/>
    <lineage>
        <taxon>Eukaryota</taxon>
        <taxon>Fungi</taxon>
        <taxon>Fungi incertae sedis</taxon>
        <taxon>Mucoromycota</taxon>
        <taxon>Glomeromycotina</taxon>
        <taxon>Glomeromycetes</taxon>
        <taxon>Archaeosporales</taxon>
        <taxon>Ambisporaceae</taxon>
        <taxon>Ambispora</taxon>
    </lineage>
</organism>
<keyword evidence="2" id="KW-1185">Reference proteome</keyword>
<dbReference type="OrthoDB" id="3355217at2759"/>
<dbReference type="Proteomes" id="UP000789508">
    <property type="component" value="Unassembled WGS sequence"/>
</dbReference>
<dbReference type="AlphaFoldDB" id="A0A9N9AMH6"/>
<dbReference type="SUPFAM" id="SSF57938">
    <property type="entry name" value="DnaJ/Hsp40 cysteine-rich domain"/>
    <property type="match status" value="1"/>
</dbReference>
<comment type="caution">
    <text evidence="1">The sequence shown here is derived from an EMBL/GenBank/DDBJ whole genome shotgun (WGS) entry which is preliminary data.</text>
</comment>
<evidence type="ECO:0000313" key="1">
    <source>
        <dbReference type="EMBL" id="CAG8534257.1"/>
    </source>
</evidence>
<dbReference type="InterPro" id="IPR036410">
    <property type="entry name" value="HSP_DnaJ_Cys-rich_dom_sf"/>
</dbReference>
<protein>
    <submittedName>
        <fullName evidence="1">5942_t:CDS:1</fullName>
    </submittedName>
</protein>
<accession>A0A9N9AMH6</accession>
<gene>
    <name evidence="1" type="ORF">ALEPTO_LOCUS5092</name>
</gene>
<sequence length="52" mass="5590">CNICRGAGILRRLNETCPRCKGEKVFPGMCYTCGGDGEVTCSRCEGSGWLSD</sequence>
<dbReference type="EMBL" id="CAJVPS010001335">
    <property type="protein sequence ID" value="CAG8534257.1"/>
    <property type="molecule type" value="Genomic_DNA"/>
</dbReference>